<evidence type="ECO:0000313" key="9">
    <source>
        <dbReference type="EMBL" id="ACO12352.1"/>
    </source>
</evidence>
<dbReference type="InterPro" id="IPR029035">
    <property type="entry name" value="DHS-like_NAD/FAD-binding_dom"/>
</dbReference>
<feature type="domain" description="Deacetylase sirtuin-type" evidence="8">
    <location>
        <begin position="27"/>
        <end position="284"/>
    </location>
</feature>
<proteinExistence type="evidence at transcript level"/>
<organism evidence="9">
    <name type="scientific">Lepeophtheirus salmonis</name>
    <name type="common">Salmon louse</name>
    <name type="synonym">Caligus salmonis</name>
    <dbReference type="NCBI Taxonomy" id="72036"/>
    <lineage>
        <taxon>Eukaryota</taxon>
        <taxon>Metazoa</taxon>
        <taxon>Ecdysozoa</taxon>
        <taxon>Arthropoda</taxon>
        <taxon>Crustacea</taxon>
        <taxon>Multicrustacea</taxon>
        <taxon>Hexanauplia</taxon>
        <taxon>Copepoda</taxon>
        <taxon>Siphonostomatoida</taxon>
        <taxon>Caligidae</taxon>
        <taxon>Lepeophtheirus</taxon>
    </lineage>
</organism>
<keyword evidence="3 7" id="KW-0479">Metal-binding</keyword>
<dbReference type="InterPro" id="IPR050134">
    <property type="entry name" value="NAD-dep_sirtuin_deacylases"/>
</dbReference>
<evidence type="ECO:0000256" key="4">
    <source>
        <dbReference type="ARBA" id="ARBA00022833"/>
    </source>
</evidence>
<dbReference type="PANTHER" id="PTHR11085:SF12">
    <property type="entry name" value="NAD-DEPENDENT PROTEIN DEACYLASE SIRTUIN-6"/>
    <property type="match status" value="1"/>
</dbReference>
<dbReference type="EMBL" id="BT077928">
    <property type="protein sequence ID" value="ACO12352.1"/>
    <property type="molecule type" value="mRNA"/>
</dbReference>
<dbReference type="OrthoDB" id="2919105at2759"/>
<feature type="binding site" evidence="7">
    <location>
        <position position="166"/>
    </location>
    <ligand>
        <name>Zn(2+)</name>
        <dbReference type="ChEBI" id="CHEBI:29105"/>
    </ligand>
</feature>
<evidence type="ECO:0000256" key="3">
    <source>
        <dbReference type="ARBA" id="ARBA00022723"/>
    </source>
</evidence>
<dbReference type="GO" id="GO:0070403">
    <property type="term" value="F:NAD+ binding"/>
    <property type="evidence" value="ECO:0007669"/>
    <property type="project" value="InterPro"/>
</dbReference>
<comment type="similarity">
    <text evidence="6">Belongs to the sirtuin family. Class IV subfamily.</text>
</comment>
<evidence type="ECO:0000259" key="8">
    <source>
        <dbReference type="PROSITE" id="PS50305"/>
    </source>
</evidence>
<feature type="binding site" evidence="7">
    <location>
        <position position="141"/>
    </location>
    <ligand>
        <name>Zn(2+)</name>
        <dbReference type="ChEBI" id="CHEBI:29105"/>
    </ligand>
</feature>
<dbReference type="Gene3D" id="2.20.28.200">
    <property type="match status" value="1"/>
</dbReference>
<reference evidence="9" key="1">
    <citation type="submission" date="2009-06" db="EMBL/GenBank/DDBJ databases">
        <title>Lepeophtheirus salmonis ESTs and full-length cDNAs.</title>
        <authorList>
            <person name="Yasuike M."/>
            <person name="von Schalburg K."/>
            <person name="Cooper G."/>
            <person name="Leong J."/>
            <person name="Jones S.R.M."/>
            <person name="Koop B.F."/>
        </authorList>
    </citation>
    <scope>NUCLEOTIDE SEQUENCE</scope>
    <source>
        <strain evidence="9">Pacific form</strain>
        <tissue evidence="9">Whole</tissue>
    </source>
</reference>
<name>C1BTJ9_LEPSM</name>
<dbReference type="PROSITE" id="PS50305">
    <property type="entry name" value="SIRTUIN"/>
    <property type="match status" value="1"/>
</dbReference>
<evidence type="ECO:0000256" key="2">
    <source>
        <dbReference type="ARBA" id="ARBA00022679"/>
    </source>
</evidence>
<dbReference type="PANTHER" id="PTHR11085">
    <property type="entry name" value="NAD-DEPENDENT PROTEIN DEACYLASE SIRTUIN-5, MITOCHONDRIAL-RELATED"/>
    <property type="match status" value="1"/>
</dbReference>
<accession>C1BTJ9</accession>
<dbReference type="GO" id="GO:0046969">
    <property type="term" value="F:histone H3K9 deacetylase activity, NAD-dependent"/>
    <property type="evidence" value="ECO:0007669"/>
    <property type="project" value="TreeGrafter"/>
</dbReference>
<feature type="binding site" evidence="7">
    <location>
        <position position="176"/>
    </location>
    <ligand>
        <name>Zn(2+)</name>
        <dbReference type="ChEBI" id="CHEBI:29105"/>
    </ligand>
</feature>
<sequence length="390" mass="43544">MSCSYAEGLSDYANKGKLGLPESFDSPEDLKSKVKILSEWLQAAQTTVFHTGAGISTSAGIPDLRGPKGVWTLEKKGLKPSVSLDWLGAKPTKTHMAIKALVDKGKVQFVISQNIDGLHLRSGIQRHQLSELHGNMFIDKCGTCSRMFVRPTPSKTVGQKTLGDACPGRRSNGRPCRGKVHDFTLDWEDSLPDEDLDLSHSFSVLADLSIVLGSTLQIIPSGTLPTYAKKYESVRTNGGKLVIINLQPTKHDSKADLIIRGYVDDIMAQLFDELGYDVPEYDKEIDPIRMMDKSKDPNFFIDWTQSEKEAKKIIIKSDRLEDALKMKRKKDREVTAKLASKKNKSLCDDEEEKNNRGEVLNNIFILKKEETDHCNGENASSFELKNEKDL</sequence>
<evidence type="ECO:0000256" key="1">
    <source>
        <dbReference type="ARBA" id="ARBA00012928"/>
    </source>
</evidence>
<dbReference type="Pfam" id="PF02146">
    <property type="entry name" value="SIR2"/>
    <property type="match status" value="1"/>
</dbReference>
<dbReference type="AlphaFoldDB" id="C1BTJ9"/>
<evidence type="ECO:0000256" key="6">
    <source>
        <dbReference type="ARBA" id="ARBA00038170"/>
    </source>
</evidence>
<dbReference type="GO" id="GO:0000122">
    <property type="term" value="P:negative regulation of transcription by RNA polymerase II"/>
    <property type="evidence" value="ECO:0007669"/>
    <property type="project" value="TreeGrafter"/>
</dbReference>
<evidence type="ECO:0000256" key="7">
    <source>
        <dbReference type="PROSITE-ProRule" id="PRU00236"/>
    </source>
</evidence>
<dbReference type="GO" id="GO:0005634">
    <property type="term" value="C:nucleus"/>
    <property type="evidence" value="ECO:0007669"/>
    <property type="project" value="TreeGrafter"/>
</dbReference>
<keyword evidence="5" id="KW-0520">NAD</keyword>
<dbReference type="EC" id="2.3.1.286" evidence="1"/>
<dbReference type="Gene3D" id="3.40.50.1220">
    <property type="entry name" value="TPP-binding domain"/>
    <property type="match status" value="1"/>
</dbReference>
<protein>
    <recommendedName>
        <fullName evidence="1">protein acetyllysine N-acetyltransferase</fullName>
        <ecNumber evidence="1">2.3.1.286</ecNumber>
    </recommendedName>
</protein>
<dbReference type="GO" id="GO:0046872">
    <property type="term" value="F:metal ion binding"/>
    <property type="evidence" value="ECO:0007669"/>
    <property type="project" value="UniProtKB-KW"/>
</dbReference>
<feature type="active site" description="Proton acceptor" evidence="7">
    <location>
        <position position="133"/>
    </location>
</feature>
<dbReference type="SUPFAM" id="SSF52467">
    <property type="entry name" value="DHS-like NAD/FAD-binding domain"/>
    <property type="match status" value="1"/>
</dbReference>
<dbReference type="GO" id="GO:0003714">
    <property type="term" value="F:transcription corepressor activity"/>
    <property type="evidence" value="ECO:0007669"/>
    <property type="project" value="TreeGrafter"/>
</dbReference>
<dbReference type="InterPro" id="IPR026590">
    <property type="entry name" value="Ssirtuin_cat_dom"/>
</dbReference>
<feature type="binding site" evidence="7">
    <location>
        <position position="144"/>
    </location>
    <ligand>
        <name>Zn(2+)</name>
        <dbReference type="ChEBI" id="CHEBI:29105"/>
    </ligand>
</feature>
<gene>
    <name evidence="9" type="primary">SIRT6</name>
</gene>
<dbReference type="InterPro" id="IPR003000">
    <property type="entry name" value="Sirtuin"/>
</dbReference>
<keyword evidence="2 9" id="KW-0808">Transferase</keyword>
<dbReference type="FunFam" id="3.40.50.1220:FF:000038">
    <property type="entry name" value="NAD-dependent protein deacetylase sirtuin-6 isoform X2"/>
    <property type="match status" value="1"/>
</dbReference>
<keyword evidence="4 7" id="KW-0862">Zinc</keyword>
<evidence type="ECO:0000256" key="5">
    <source>
        <dbReference type="ARBA" id="ARBA00023027"/>
    </source>
</evidence>